<protein>
    <recommendedName>
        <fullName evidence="2">DUF8094 domain-containing protein</fullName>
    </recommendedName>
</protein>
<evidence type="ECO:0000256" key="1">
    <source>
        <dbReference type="SAM" id="SignalP"/>
    </source>
</evidence>
<name>A0ABN3UX14_9MICO</name>
<dbReference type="Proteomes" id="UP001501326">
    <property type="component" value="Unassembled WGS sequence"/>
</dbReference>
<keyword evidence="4" id="KW-1185">Reference proteome</keyword>
<sequence length="338" mass="33881">MRKLTTPALLAGALTLALTGCGAGSALVGVNDAAPAQVTTTAPIDAASAEKIAERVIAAADAAAAAPVKDAKAAEAAKALRDEALTGSALAVAEAASKLEADPAGTATPAPLTRSEPPKVLAVSRGTAFPRLILVQTATAEGAAKLNLLTSPDATTPFRLSAAVTMAPGTQVAALDSLDSGSPLVSKDTELAVEPAALVTQYADSLAYPKPGKAEAVDTTDPFSTSVRANAAAQAKAFGALATLTQKHVAQPKQTVAIALRGGGALVFSLLERTDTITLKSGGKSLTPSAEFQRLVKKKTLTKSAELKSYETVVFTVPAEGKAGVVGADEVLFSAKGS</sequence>
<reference evidence="3 4" key="1">
    <citation type="journal article" date="2019" name="Int. J. Syst. Evol. Microbiol.">
        <title>The Global Catalogue of Microorganisms (GCM) 10K type strain sequencing project: providing services to taxonomists for standard genome sequencing and annotation.</title>
        <authorList>
            <consortium name="The Broad Institute Genomics Platform"/>
            <consortium name="The Broad Institute Genome Sequencing Center for Infectious Disease"/>
            <person name="Wu L."/>
            <person name="Ma J."/>
        </authorList>
    </citation>
    <scope>NUCLEOTIDE SEQUENCE [LARGE SCALE GENOMIC DNA]</scope>
    <source>
        <strain evidence="3 4">JCM 16378</strain>
    </source>
</reference>
<dbReference type="Pfam" id="PF26366">
    <property type="entry name" value="DUF8094"/>
    <property type="match status" value="1"/>
</dbReference>
<dbReference type="RefSeq" id="WP_344195681.1">
    <property type="nucleotide sequence ID" value="NZ_BAAARN010000005.1"/>
</dbReference>
<dbReference type="PROSITE" id="PS51257">
    <property type="entry name" value="PROKAR_LIPOPROTEIN"/>
    <property type="match status" value="1"/>
</dbReference>
<evidence type="ECO:0000313" key="4">
    <source>
        <dbReference type="Proteomes" id="UP001501326"/>
    </source>
</evidence>
<keyword evidence="1" id="KW-0732">Signal</keyword>
<proteinExistence type="predicted"/>
<evidence type="ECO:0000259" key="2">
    <source>
        <dbReference type="Pfam" id="PF26366"/>
    </source>
</evidence>
<dbReference type="InterPro" id="IPR058407">
    <property type="entry name" value="DUF8094"/>
</dbReference>
<feature type="chain" id="PRO_5047278030" description="DUF8094 domain-containing protein" evidence="1">
    <location>
        <begin position="29"/>
        <end position="338"/>
    </location>
</feature>
<evidence type="ECO:0000313" key="3">
    <source>
        <dbReference type="EMBL" id="GAA2739176.1"/>
    </source>
</evidence>
<organism evidence="3 4">
    <name type="scientific">Pedococcus aerophilus</name>
    <dbReference type="NCBI Taxonomy" id="436356"/>
    <lineage>
        <taxon>Bacteria</taxon>
        <taxon>Bacillati</taxon>
        <taxon>Actinomycetota</taxon>
        <taxon>Actinomycetes</taxon>
        <taxon>Micrococcales</taxon>
        <taxon>Intrasporangiaceae</taxon>
        <taxon>Pedococcus</taxon>
    </lineage>
</organism>
<gene>
    <name evidence="3" type="ORF">GCM10009867_34190</name>
</gene>
<feature type="domain" description="DUF8094" evidence="2">
    <location>
        <begin position="82"/>
        <end position="331"/>
    </location>
</feature>
<accession>A0ABN3UX14</accession>
<dbReference type="EMBL" id="BAAARN010000005">
    <property type="protein sequence ID" value="GAA2739176.1"/>
    <property type="molecule type" value="Genomic_DNA"/>
</dbReference>
<comment type="caution">
    <text evidence="3">The sequence shown here is derived from an EMBL/GenBank/DDBJ whole genome shotgun (WGS) entry which is preliminary data.</text>
</comment>
<feature type="signal peptide" evidence="1">
    <location>
        <begin position="1"/>
        <end position="28"/>
    </location>
</feature>